<keyword evidence="7 8" id="KW-0472">Membrane</keyword>
<evidence type="ECO:0000313" key="11">
    <source>
        <dbReference type="Proteomes" id="UP000030588"/>
    </source>
</evidence>
<feature type="transmembrane region" description="Helical" evidence="8">
    <location>
        <begin position="267"/>
        <end position="286"/>
    </location>
</feature>
<dbReference type="GO" id="GO:0140359">
    <property type="term" value="F:ABC-type transporter activity"/>
    <property type="evidence" value="ECO:0007669"/>
    <property type="project" value="InterPro"/>
</dbReference>
<gene>
    <name evidence="10" type="ORF">NG54_02000</name>
</gene>
<feature type="transmembrane region" description="Helical" evidence="8">
    <location>
        <begin position="200"/>
        <end position="222"/>
    </location>
</feature>
<comment type="caution">
    <text evidence="10">The sequence shown here is derived from an EMBL/GenBank/DDBJ whole genome shotgun (WGS) entry which is preliminary data.</text>
</comment>
<feature type="transmembrane region" description="Helical" evidence="8">
    <location>
        <begin position="326"/>
        <end position="344"/>
    </location>
</feature>
<feature type="transmembrane region" description="Helical" evidence="8">
    <location>
        <begin position="156"/>
        <end position="179"/>
    </location>
</feature>
<evidence type="ECO:0000256" key="7">
    <source>
        <dbReference type="ARBA" id="ARBA00023136"/>
    </source>
</evidence>
<dbReference type="GO" id="GO:0005886">
    <property type="term" value="C:plasma membrane"/>
    <property type="evidence" value="ECO:0007669"/>
    <property type="project" value="UniProtKB-SubCell"/>
</dbReference>
<dbReference type="Pfam" id="PF12698">
    <property type="entry name" value="ABC2_membrane_3"/>
    <property type="match status" value="1"/>
</dbReference>
<evidence type="ECO:0000256" key="4">
    <source>
        <dbReference type="ARBA" id="ARBA00022475"/>
    </source>
</evidence>
<dbReference type="InterPro" id="IPR047817">
    <property type="entry name" value="ABC2_TM_bact-type"/>
</dbReference>
<name>A0A0A6VJ18_9BACI</name>
<feature type="transmembrane region" description="Helical" evidence="8">
    <location>
        <begin position="21"/>
        <end position="39"/>
    </location>
</feature>
<sequence length="350" mass="39192">MRITAMIKRIVQEMFRDKRTLALLFCAPLLILSLMYFFFNGKTVDPSLGVVHIDSQLVNTLKHSGIDIKHYDHATSETVKKDNLDGVLKVDKGKWTLILQNSDPNKAKSLEMKVKQAVASQVQMTVKQHVINVKQPKIGMETKYVYGNKDTTFFDVLSPVLVGFFVFFFVFLISGIGMLKERTKGTLEKVLSTPIRRWEIVVSYLVGYGIFALIQTIIVVLFSTTVLDVVLVGSIWNVILINLLLALVALSLGTLLSTFASSEFQMLQFIPIVVVPQVFFSGIFPLDSMANWLQLLGKIMPIYYGADALKAVMYKGLSISDVGGDIIALLVFAIIFILLNIVALKRYRVL</sequence>
<comment type="similarity">
    <text evidence="2">Belongs to the ABC-2 integral membrane protein family.</text>
</comment>
<organism evidence="10 11">
    <name type="scientific">Heyndrickxia ginsengihumi</name>
    <dbReference type="NCBI Taxonomy" id="363870"/>
    <lineage>
        <taxon>Bacteria</taxon>
        <taxon>Bacillati</taxon>
        <taxon>Bacillota</taxon>
        <taxon>Bacilli</taxon>
        <taxon>Bacillales</taxon>
        <taxon>Bacillaceae</taxon>
        <taxon>Heyndrickxia</taxon>
    </lineage>
</organism>
<protein>
    <submittedName>
        <fullName evidence="10">ABC transporter permease</fullName>
    </submittedName>
</protein>
<dbReference type="STRING" id="363870.NG54_02000"/>
<evidence type="ECO:0000259" key="9">
    <source>
        <dbReference type="PROSITE" id="PS51012"/>
    </source>
</evidence>
<dbReference type="AlphaFoldDB" id="A0A0A6VJ18"/>
<feature type="domain" description="ABC transmembrane type-2" evidence="9">
    <location>
        <begin position="112"/>
        <end position="347"/>
    </location>
</feature>
<proteinExistence type="inferred from homology"/>
<keyword evidence="5 8" id="KW-0812">Transmembrane</keyword>
<keyword evidence="4" id="KW-1003">Cell membrane</keyword>
<keyword evidence="3" id="KW-0813">Transport</keyword>
<reference evidence="10 11" key="1">
    <citation type="submission" date="2014-10" db="EMBL/GenBank/DDBJ databases">
        <title>Draft genome of phytase producing Bacillus ginsengihumi strain M2.11.</title>
        <authorList>
            <person name="Toymentseva A."/>
            <person name="Boulygina E.A."/>
            <person name="Kazakov S.V."/>
            <person name="Kayumov I."/>
            <person name="Suleimanova A.D."/>
            <person name="Mardanova A.M."/>
            <person name="Maria S.N."/>
            <person name="Sergey M.Y."/>
            <person name="Sharipova M.R."/>
        </authorList>
    </citation>
    <scope>NUCLEOTIDE SEQUENCE [LARGE SCALE GENOMIC DNA]</scope>
    <source>
        <strain evidence="10 11">M2.11</strain>
    </source>
</reference>
<dbReference type="InterPro" id="IPR013525">
    <property type="entry name" value="ABC2_TM"/>
</dbReference>
<evidence type="ECO:0000256" key="2">
    <source>
        <dbReference type="ARBA" id="ARBA00007783"/>
    </source>
</evidence>
<feature type="transmembrane region" description="Helical" evidence="8">
    <location>
        <begin position="234"/>
        <end position="255"/>
    </location>
</feature>
<dbReference type="PANTHER" id="PTHR30294:SF38">
    <property type="entry name" value="TRANSPORT PERMEASE PROTEIN"/>
    <property type="match status" value="1"/>
</dbReference>
<dbReference type="PROSITE" id="PS51012">
    <property type="entry name" value="ABC_TM2"/>
    <property type="match status" value="1"/>
</dbReference>
<evidence type="ECO:0000256" key="6">
    <source>
        <dbReference type="ARBA" id="ARBA00022989"/>
    </source>
</evidence>
<evidence type="ECO:0000256" key="8">
    <source>
        <dbReference type="SAM" id="Phobius"/>
    </source>
</evidence>
<evidence type="ECO:0000313" key="10">
    <source>
        <dbReference type="EMBL" id="KHD86619.1"/>
    </source>
</evidence>
<keyword evidence="6 8" id="KW-1133">Transmembrane helix</keyword>
<evidence type="ECO:0000256" key="1">
    <source>
        <dbReference type="ARBA" id="ARBA00004651"/>
    </source>
</evidence>
<evidence type="ECO:0000256" key="5">
    <source>
        <dbReference type="ARBA" id="ARBA00022692"/>
    </source>
</evidence>
<dbReference type="PANTHER" id="PTHR30294">
    <property type="entry name" value="MEMBRANE COMPONENT OF ABC TRANSPORTER YHHJ-RELATED"/>
    <property type="match status" value="1"/>
</dbReference>
<dbReference type="Proteomes" id="UP000030588">
    <property type="component" value="Unassembled WGS sequence"/>
</dbReference>
<dbReference type="EMBL" id="JRUN01000003">
    <property type="protein sequence ID" value="KHD86619.1"/>
    <property type="molecule type" value="Genomic_DNA"/>
</dbReference>
<dbReference type="RefSeq" id="WP_025728961.1">
    <property type="nucleotide sequence ID" value="NZ_JRUN01000003.1"/>
</dbReference>
<evidence type="ECO:0000256" key="3">
    <source>
        <dbReference type="ARBA" id="ARBA00022448"/>
    </source>
</evidence>
<dbReference type="OrthoDB" id="9776218at2"/>
<accession>A0A0A6VJ18</accession>
<dbReference type="InterPro" id="IPR051449">
    <property type="entry name" value="ABC-2_transporter_component"/>
</dbReference>
<comment type="subcellular location">
    <subcellularLocation>
        <location evidence="1">Cell membrane</location>
        <topology evidence="1">Multi-pass membrane protein</topology>
    </subcellularLocation>
</comment>